<evidence type="ECO:0000256" key="5">
    <source>
        <dbReference type="ARBA" id="ARBA00023136"/>
    </source>
</evidence>
<evidence type="ECO:0000256" key="3">
    <source>
        <dbReference type="ARBA" id="ARBA00022692"/>
    </source>
</evidence>
<evidence type="ECO:0000256" key="4">
    <source>
        <dbReference type="ARBA" id="ARBA00022989"/>
    </source>
</evidence>
<name>A0A3S3R5Z8_9BACT</name>
<dbReference type="InterPro" id="IPR037185">
    <property type="entry name" value="EmrE-like"/>
</dbReference>
<feature type="transmembrane region" description="Helical" evidence="6">
    <location>
        <begin position="113"/>
        <end position="131"/>
    </location>
</feature>
<reference evidence="8 9" key="1">
    <citation type="submission" date="2017-01" db="EMBL/GenBank/DDBJ databases">
        <title>The cable genome- insights into the physiology and evolution of filamentous bacteria capable of sulfide oxidation via long distance electron transfer.</title>
        <authorList>
            <person name="Schreiber L."/>
            <person name="Bjerg J.T."/>
            <person name="Boggild A."/>
            <person name="Van De Vossenberg J."/>
            <person name="Meysman F."/>
            <person name="Nielsen L.P."/>
            <person name="Schramm A."/>
            <person name="Kjeldsen K.U."/>
        </authorList>
    </citation>
    <scope>NUCLEOTIDE SEQUENCE [LARGE SCALE GENOMIC DNA]</scope>
    <source>
        <strain evidence="8">MCF</strain>
    </source>
</reference>
<dbReference type="InterPro" id="IPR051258">
    <property type="entry name" value="Diverse_Substrate_Transporter"/>
</dbReference>
<accession>A0A3S3R5Z8</accession>
<keyword evidence="3 6" id="KW-0812">Transmembrane</keyword>
<feature type="transmembrane region" description="Helical" evidence="6">
    <location>
        <begin position="21"/>
        <end position="45"/>
    </location>
</feature>
<feature type="transmembrane region" description="Helical" evidence="6">
    <location>
        <begin position="236"/>
        <end position="258"/>
    </location>
</feature>
<evidence type="ECO:0000313" key="8">
    <source>
        <dbReference type="EMBL" id="RWX45109.1"/>
    </source>
</evidence>
<evidence type="ECO:0000256" key="1">
    <source>
        <dbReference type="ARBA" id="ARBA00004651"/>
    </source>
</evidence>
<keyword evidence="2" id="KW-1003">Cell membrane</keyword>
<dbReference type="PANTHER" id="PTHR42920:SF11">
    <property type="entry name" value="INNER MEMBRANE PROTEIN YTFF"/>
    <property type="match status" value="1"/>
</dbReference>
<dbReference type="Proteomes" id="UP000287853">
    <property type="component" value="Unassembled WGS sequence"/>
</dbReference>
<comment type="subcellular location">
    <subcellularLocation>
        <location evidence="1">Cell membrane</location>
        <topology evidence="1">Multi-pass membrane protein</topology>
    </subcellularLocation>
</comment>
<dbReference type="Pfam" id="PF00892">
    <property type="entry name" value="EamA"/>
    <property type="match status" value="2"/>
</dbReference>
<feature type="transmembrane region" description="Helical" evidence="6">
    <location>
        <begin position="167"/>
        <end position="187"/>
    </location>
</feature>
<sequence>MIPLKYTASNAVAQHKKKQLWPIHAMMLLCAGLVSTSFTVSKAIADGMDPAVLTLLRFVIATLLFLPYIYYKYGLHLPEKKRLFGYACISFTLTAFFWLMFLSMRSTTALNTGVIFTLVPGISGLYSAVLLKERLGKYRLIAMIPATLGAIWVLFHGSPEELLAFNLNSGDLIFFGSCLLMAFYTPLVKFFHKEEPMSLMTFWILVTGCGWLLLFSGYELFSVPWGSVSLKIWSGIIYLSIFSTIITFFLSQLCILFLGPTRVMAYSYLYPPFIVLIEWGFGHPLPSVQILPGVVLIIAAMFIVQQGAEEIAVPNGATTGKSAEKKERQHKKR</sequence>
<feature type="transmembrane region" description="Helical" evidence="6">
    <location>
        <begin position="51"/>
        <end position="71"/>
    </location>
</feature>
<evidence type="ECO:0000259" key="7">
    <source>
        <dbReference type="Pfam" id="PF00892"/>
    </source>
</evidence>
<comment type="caution">
    <text evidence="8">The sequence shown here is derived from an EMBL/GenBank/DDBJ whole genome shotgun (WGS) entry which is preliminary data.</text>
</comment>
<evidence type="ECO:0000256" key="6">
    <source>
        <dbReference type="SAM" id="Phobius"/>
    </source>
</evidence>
<evidence type="ECO:0000256" key="2">
    <source>
        <dbReference type="ARBA" id="ARBA00022475"/>
    </source>
</evidence>
<gene>
    <name evidence="8" type="ORF">H206_01039</name>
</gene>
<feature type="transmembrane region" description="Helical" evidence="6">
    <location>
        <begin position="199"/>
        <end position="216"/>
    </location>
</feature>
<feature type="transmembrane region" description="Helical" evidence="6">
    <location>
        <begin position="287"/>
        <end position="304"/>
    </location>
</feature>
<keyword evidence="4 6" id="KW-1133">Transmembrane helix</keyword>
<protein>
    <submittedName>
        <fullName evidence="8">Permease of the drug/metabolite transporter (DMT) superfamily</fullName>
    </submittedName>
</protein>
<dbReference type="InterPro" id="IPR000620">
    <property type="entry name" value="EamA_dom"/>
</dbReference>
<evidence type="ECO:0000313" key="9">
    <source>
        <dbReference type="Proteomes" id="UP000287853"/>
    </source>
</evidence>
<feature type="domain" description="EamA" evidence="7">
    <location>
        <begin position="25"/>
        <end position="154"/>
    </location>
</feature>
<dbReference type="EMBL" id="MTKO01000082">
    <property type="protein sequence ID" value="RWX45109.1"/>
    <property type="molecule type" value="Genomic_DNA"/>
</dbReference>
<organism evidence="8 9">
    <name type="scientific">Candidatus Electrothrix aarhusensis</name>
    <dbReference type="NCBI Taxonomy" id="1859131"/>
    <lineage>
        <taxon>Bacteria</taxon>
        <taxon>Pseudomonadati</taxon>
        <taxon>Thermodesulfobacteriota</taxon>
        <taxon>Desulfobulbia</taxon>
        <taxon>Desulfobulbales</taxon>
        <taxon>Desulfobulbaceae</taxon>
        <taxon>Candidatus Electrothrix</taxon>
    </lineage>
</organism>
<feature type="domain" description="EamA" evidence="7">
    <location>
        <begin position="169"/>
        <end position="304"/>
    </location>
</feature>
<feature type="transmembrane region" description="Helical" evidence="6">
    <location>
        <begin position="83"/>
        <end position="101"/>
    </location>
</feature>
<feature type="transmembrane region" description="Helical" evidence="6">
    <location>
        <begin position="138"/>
        <end position="155"/>
    </location>
</feature>
<keyword evidence="5 6" id="KW-0472">Membrane</keyword>
<keyword evidence="9" id="KW-1185">Reference proteome</keyword>
<dbReference type="PANTHER" id="PTHR42920">
    <property type="entry name" value="OS03G0707200 PROTEIN-RELATED"/>
    <property type="match status" value="1"/>
</dbReference>
<proteinExistence type="predicted"/>
<dbReference type="SUPFAM" id="SSF103481">
    <property type="entry name" value="Multidrug resistance efflux transporter EmrE"/>
    <property type="match status" value="2"/>
</dbReference>
<dbReference type="AlphaFoldDB" id="A0A3S3R5Z8"/>
<feature type="transmembrane region" description="Helical" evidence="6">
    <location>
        <begin position="265"/>
        <end position="281"/>
    </location>
</feature>
<dbReference type="GO" id="GO:0005886">
    <property type="term" value="C:plasma membrane"/>
    <property type="evidence" value="ECO:0007669"/>
    <property type="project" value="UniProtKB-SubCell"/>
</dbReference>